<evidence type="ECO:0000313" key="2">
    <source>
        <dbReference type="Proteomes" id="UP000324222"/>
    </source>
</evidence>
<evidence type="ECO:0000313" key="1">
    <source>
        <dbReference type="EMBL" id="MPC95719.1"/>
    </source>
</evidence>
<dbReference type="Proteomes" id="UP000324222">
    <property type="component" value="Unassembled WGS sequence"/>
</dbReference>
<sequence length="73" mass="7824">MYPADVHHPLVAAAAVQAGHLLKPDAAFHAVATTITIVRVPFIPVLAFHLLEPEITTPSLLLIISTTTLSFSR</sequence>
<accession>A0A5B7JLN2</accession>
<protein>
    <submittedName>
        <fullName evidence="1">Uncharacterized protein</fullName>
    </submittedName>
</protein>
<organism evidence="1 2">
    <name type="scientific">Portunus trituberculatus</name>
    <name type="common">Swimming crab</name>
    <name type="synonym">Neptunus trituberculatus</name>
    <dbReference type="NCBI Taxonomy" id="210409"/>
    <lineage>
        <taxon>Eukaryota</taxon>
        <taxon>Metazoa</taxon>
        <taxon>Ecdysozoa</taxon>
        <taxon>Arthropoda</taxon>
        <taxon>Crustacea</taxon>
        <taxon>Multicrustacea</taxon>
        <taxon>Malacostraca</taxon>
        <taxon>Eumalacostraca</taxon>
        <taxon>Eucarida</taxon>
        <taxon>Decapoda</taxon>
        <taxon>Pleocyemata</taxon>
        <taxon>Brachyura</taxon>
        <taxon>Eubrachyura</taxon>
        <taxon>Portunoidea</taxon>
        <taxon>Portunidae</taxon>
        <taxon>Portuninae</taxon>
        <taxon>Portunus</taxon>
    </lineage>
</organism>
<comment type="caution">
    <text evidence="1">The sequence shown here is derived from an EMBL/GenBank/DDBJ whole genome shotgun (WGS) entry which is preliminary data.</text>
</comment>
<gene>
    <name evidence="1" type="ORF">E2C01_090943</name>
</gene>
<dbReference type="EMBL" id="VSRR010103290">
    <property type="protein sequence ID" value="MPC95719.1"/>
    <property type="molecule type" value="Genomic_DNA"/>
</dbReference>
<proteinExistence type="predicted"/>
<name>A0A5B7JLN2_PORTR</name>
<reference evidence="1 2" key="1">
    <citation type="submission" date="2019-05" db="EMBL/GenBank/DDBJ databases">
        <title>Another draft genome of Portunus trituberculatus and its Hox gene families provides insights of decapod evolution.</title>
        <authorList>
            <person name="Jeong J.-H."/>
            <person name="Song I."/>
            <person name="Kim S."/>
            <person name="Choi T."/>
            <person name="Kim D."/>
            <person name="Ryu S."/>
            <person name="Kim W."/>
        </authorList>
    </citation>
    <scope>NUCLEOTIDE SEQUENCE [LARGE SCALE GENOMIC DNA]</scope>
    <source>
        <tissue evidence="1">Muscle</tissue>
    </source>
</reference>
<keyword evidence="2" id="KW-1185">Reference proteome</keyword>
<dbReference type="AlphaFoldDB" id="A0A5B7JLN2"/>